<evidence type="ECO:0000313" key="1">
    <source>
        <dbReference type="EMBL" id="QJW85429.1"/>
    </source>
</evidence>
<name>A0ABX6P7H7_9BURK</name>
<protein>
    <submittedName>
        <fullName evidence="1">Uncharacterized protein</fullName>
    </submittedName>
</protein>
<organism evidence="1 2">
    <name type="scientific">Ramlibacter terrae</name>
    <dbReference type="NCBI Taxonomy" id="2732511"/>
    <lineage>
        <taxon>Bacteria</taxon>
        <taxon>Pseudomonadati</taxon>
        <taxon>Pseudomonadota</taxon>
        <taxon>Betaproteobacteria</taxon>
        <taxon>Burkholderiales</taxon>
        <taxon>Comamonadaceae</taxon>
        <taxon>Ramlibacter</taxon>
    </lineage>
</organism>
<dbReference type="Proteomes" id="UP000500826">
    <property type="component" value="Chromosome"/>
</dbReference>
<dbReference type="EMBL" id="CP053418">
    <property type="protein sequence ID" value="QJW85429.1"/>
    <property type="molecule type" value="Genomic_DNA"/>
</dbReference>
<reference evidence="1 2" key="1">
    <citation type="submission" date="2020-05" db="EMBL/GenBank/DDBJ databases">
        <title>Ramlibacter rhizophilus sp. nov., isolated from rhizosphere soil of national flower Mugunghwa from South Korea.</title>
        <authorList>
            <person name="Zheng-Fei Y."/>
            <person name="Huan T."/>
        </authorList>
    </citation>
    <scope>NUCLEOTIDE SEQUENCE [LARGE SCALE GENOMIC DNA]</scope>
    <source>
        <strain evidence="1 2">H242</strain>
    </source>
</reference>
<sequence length="64" mass="7320">MKFQFGRFSAEETQLLDFSRLGGRSPPPVNKVIHTFLPLSQTPVESMTYPGFRVPGLKKLPKWQ</sequence>
<keyword evidence="2" id="KW-1185">Reference proteome</keyword>
<proteinExistence type="predicted"/>
<accession>A0ABX6P7H7</accession>
<gene>
    <name evidence="1" type="ORF">HK414_25085</name>
</gene>
<evidence type="ECO:0000313" key="2">
    <source>
        <dbReference type="Proteomes" id="UP000500826"/>
    </source>
</evidence>